<feature type="region of interest" description="Disordered" evidence="3">
    <location>
        <begin position="429"/>
        <end position="448"/>
    </location>
</feature>
<accession>A0A8H7A0Q6</accession>
<evidence type="ECO:0000256" key="1">
    <source>
        <dbReference type="ARBA" id="ARBA00008668"/>
    </source>
</evidence>
<keyword evidence="2" id="KW-0378">Hydrolase</keyword>
<comment type="similarity">
    <text evidence="1">Belongs to the 'GDSL' lipolytic enzyme family.</text>
</comment>
<feature type="region of interest" description="Disordered" evidence="3">
    <location>
        <begin position="612"/>
        <end position="636"/>
    </location>
</feature>
<evidence type="ECO:0000313" key="5">
    <source>
        <dbReference type="EMBL" id="KAF7436509.1"/>
    </source>
</evidence>
<dbReference type="GO" id="GO:0016788">
    <property type="term" value="F:hydrolase activity, acting on ester bonds"/>
    <property type="evidence" value="ECO:0007669"/>
    <property type="project" value="InterPro"/>
</dbReference>
<proteinExistence type="inferred from homology"/>
<gene>
    <name evidence="5" type="ORF">PC9H_003342</name>
</gene>
<dbReference type="SUPFAM" id="SSF52266">
    <property type="entry name" value="SGNH hydrolase"/>
    <property type="match status" value="1"/>
</dbReference>
<comment type="caution">
    <text evidence="5">The sequence shown here is derived from an EMBL/GenBank/DDBJ whole genome shotgun (WGS) entry which is preliminary data.</text>
</comment>
<feature type="signal peptide" evidence="4">
    <location>
        <begin position="1"/>
        <end position="21"/>
    </location>
</feature>
<feature type="compositionally biased region" description="Acidic residues" evidence="3">
    <location>
        <begin position="474"/>
        <end position="490"/>
    </location>
</feature>
<protein>
    <recommendedName>
        <fullName evidence="7">SGNH hydrolase-type esterase domain-containing protein</fullName>
    </recommendedName>
</protein>
<evidence type="ECO:0008006" key="7">
    <source>
        <dbReference type="Google" id="ProtNLM"/>
    </source>
</evidence>
<dbReference type="OrthoDB" id="2141316at2759"/>
<dbReference type="GeneID" id="59373160"/>
<dbReference type="Proteomes" id="UP000623687">
    <property type="component" value="Unassembled WGS sequence"/>
</dbReference>
<dbReference type="InterPro" id="IPR001087">
    <property type="entry name" value="GDSL"/>
</dbReference>
<feature type="region of interest" description="Disordered" evidence="3">
    <location>
        <begin position="543"/>
        <end position="596"/>
    </location>
</feature>
<evidence type="ECO:0000256" key="2">
    <source>
        <dbReference type="ARBA" id="ARBA00022801"/>
    </source>
</evidence>
<keyword evidence="6" id="KW-1185">Reference proteome</keyword>
<keyword evidence="4" id="KW-0732">Signal</keyword>
<feature type="region of interest" description="Disordered" evidence="3">
    <location>
        <begin position="457"/>
        <end position="496"/>
    </location>
</feature>
<organism evidence="5 6">
    <name type="scientific">Pleurotus ostreatus</name>
    <name type="common">Oyster mushroom</name>
    <name type="synonym">White-rot fungus</name>
    <dbReference type="NCBI Taxonomy" id="5322"/>
    <lineage>
        <taxon>Eukaryota</taxon>
        <taxon>Fungi</taxon>
        <taxon>Dikarya</taxon>
        <taxon>Basidiomycota</taxon>
        <taxon>Agaricomycotina</taxon>
        <taxon>Agaricomycetes</taxon>
        <taxon>Agaricomycetidae</taxon>
        <taxon>Agaricales</taxon>
        <taxon>Pleurotineae</taxon>
        <taxon>Pleurotaceae</taxon>
        <taxon>Pleurotus</taxon>
    </lineage>
</organism>
<dbReference type="Gene3D" id="3.40.50.1110">
    <property type="entry name" value="SGNH hydrolase"/>
    <property type="match status" value="1"/>
</dbReference>
<dbReference type="EMBL" id="JACETU010000002">
    <property type="protein sequence ID" value="KAF7436509.1"/>
    <property type="molecule type" value="Genomic_DNA"/>
</dbReference>
<dbReference type="Pfam" id="PF00657">
    <property type="entry name" value="Lipase_GDSL"/>
    <property type="match status" value="1"/>
</dbReference>
<feature type="region of interest" description="Disordered" evidence="3">
    <location>
        <begin position="269"/>
        <end position="303"/>
    </location>
</feature>
<name>A0A8H7A0Q6_PLEOS</name>
<feature type="compositionally biased region" description="Gly residues" evidence="3">
    <location>
        <begin position="430"/>
        <end position="439"/>
    </location>
</feature>
<dbReference type="PANTHER" id="PTHR43695:SF1">
    <property type="entry name" value="RHAMNOGALACTURONAN ACETYLESTERASE"/>
    <property type="match status" value="1"/>
</dbReference>
<dbReference type="AlphaFoldDB" id="A0A8H7A0Q6"/>
<dbReference type="PANTHER" id="PTHR43695">
    <property type="entry name" value="PUTATIVE (AFU_ORTHOLOGUE AFUA_2G17250)-RELATED"/>
    <property type="match status" value="1"/>
</dbReference>
<reference evidence="5" key="1">
    <citation type="submission" date="2019-07" db="EMBL/GenBank/DDBJ databases">
        <authorList>
            <person name="Palmer J.M."/>
        </authorList>
    </citation>
    <scope>NUCLEOTIDE SEQUENCE</scope>
    <source>
        <strain evidence="5">PC9</strain>
    </source>
</reference>
<dbReference type="VEuPathDB" id="FungiDB:PC9H_003342"/>
<sequence>MFPKFVALFAIACGALGLAQTVYLAGDSTMARGGGGSGTEGWGQFLAQYLTIPVVNMAIAGRSARSYTEEGRFQTLINTAKSGDFAIIEFGHNDGTANPDNGRQDAVGDGYDTTSLVTAANGTTFLVHSFPFYIQNAVDALKAKGAIPIISSQTPDNLWTGTKLSPPSRFVAYAATTAGRTSVSYIDHFAYVAQAYQALGQTATTAFYPIDHVHTSPAGANVVAQSFVRGLLCGSSSLKSRVNSAGQSVPNGLSRTALLEIQMLSSWRKHDNKDTNDPQEATAGRGNSLEVTGTTIDDPVVDDDEKYRKRATTTAISTPHDAVLAELQGSHQNIDLSARIEEQGLPELLVGLDAPFHDSEYVQRTYMPDQIQDPFTGAPLGLLAAGSEPKTNLFSLRHQDMWTHLSKVLELQGEIAKLHIDMEGITASGGLSGGHGKGSGSSNQRSKMSWDLDHGKALNIRRDTLPTKAGEPGPEGDGEDMDVGVEEDEEATKKKAREEEFANLASKFEGRKAKVDAIMDKLGDLSKALTEFHALQAPVLAFSGSSTPHQPSAPPLERGSKPHVSPVSTTSTGEGIHPPQDLTYGENAPERSTMGVKSLPYIKTANVLAGFPPGVHHPPGITDSPKSIGSLIDPET</sequence>
<evidence type="ECO:0000313" key="6">
    <source>
        <dbReference type="Proteomes" id="UP000623687"/>
    </source>
</evidence>
<feature type="chain" id="PRO_5034441657" description="SGNH hydrolase-type esterase domain-containing protein" evidence="4">
    <location>
        <begin position="22"/>
        <end position="636"/>
    </location>
</feature>
<dbReference type="RefSeq" id="XP_036634408.1">
    <property type="nucleotide sequence ID" value="XM_036772935.1"/>
</dbReference>
<dbReference type="InterPro" id="IPR037459">
    <property type="entry name" value="RhgT-like"/>
</dbReference>
<evidence type="ECO:0000256" key="3">
    <source>
        <dbReference type="SAM" id="MobiDB-lite"/>
    </source>
</evidence>
<dbReference type="InterPro" id="IPR036514">
    <property type="entry name" value="SGNH_hydro_sf"/>
</dbReference>
<evidence type="ECO:0000256" key="4">
    <source>
        <dbReference type="SAM" id="SignalP"/>
    </source>
</evidence>